<comment type="similarity">
    <text evidence="1">Belongs to the glycosyl hydrolase 13 family.</text>
</comment>
<feature type="domain" description="Glycosyl hydrolase family 13 catalytic" evidence="4">
    <location>
        <begin position="190"/>
        <end position="586"/>
    </location>
</feature>
<dbReference type="InterPro" id="IPR014756">
    <property type="entry name" value="Ig_E-set"/>
</dbReference>
<evidence type="ECO:0000256" key="2">
    <source>
        <dbReference type="ARBA" id="ARBA00022801"/>
    </source>
</evidence>
<dbReference type="PANTHER" id="PTHR43002">
    <property type="entry name" value="GLYCOGEN DEBRANCHING ENZYME"/>
    <property type="match status" value="1"/>
</dbReference>
<dbReference type="InterPro" id="IPR044505">
    <property type="entry name" value="GlgX_Isoamylase_N_E_set"/>
</dbReference>
<dbReference type="SMART" id="SM00642">
    <property type="entry name" value="Aamy"/>
    <property type="match status" value="1"/>
</dbReference>
<reference evidence="5" key="1">
    <citation type="journal article" date="2023" name="Int. J. Syst. Evol. Microbiol.">
        <title>&lt;i&gt;Shewanella septentrionalis&lt;/i&gt; sp. nov. and &lt;i&gt;Shewanella holmiensis&lt;/i&gt; sp. nov., isolated from Baltic Sea water and sediments.</title>
        <authorList>
            <person name="Martin-Rodriguez A.J."/>
            <person name="Thorell K."/>
            <person name="Joffre E."/>
            <person name="Jensie-Markopoulos S."/>
            <person name="Moore E.R.B."/>
            <person name="Sjoling A."/>
        </authorList>
    </citation>
    <scope>NUCLEOTIDE SEQUENCE</scope>
    <source>
        <strain evidence="5">SP1S2-7</strain>
    </source>
</reference>
<evidence type="ECO:0000256" key="1">
    <source>
        <dbReference type="ARBA" id="ARBA00008061"/>
    </source>
</evidence>
<dbReference type="Gene3D" id="3.20.20.80">
    <property type="entry name" value="Glycosidases"/>
    <property type="match status" value="1"/>
</dbReference>
<evidence type="ECO:0000256" key="3">
    <source>
        <dbReference type="ARBA" id="ARBA00023295"/>
    </source>
</evidence>
<dbReference type="InterPro" id="IPR017853">
    <property type="entry name" value="GH"/>
</dbReference>
<dbReference type="InterPro" id="IPR006047">
    <property type="entry name" value="GH13_cat_dom"/>
</dbReference>
<organism evidence="5 6">
    <name type="scientific">Shewanella holmiensis</name>
    <dbReference type="NCBI Taxonomy" id="2952222"/>
    <lineage>
        <taxon>Bacteria</taxon>
        <taxon>Pseudomonadati</taxon>
        <taxon>Pseudomonadota</taxon>
        <taxon>Gammaproteobacteria</taxon>
        <taxon>Alteromonadales</taxon>
        <taxon>Shewanellaceae</taxon>
        <taxon>Shewanella</taxon>
    </lineage>
</organism>
<protein>
    <submittedName>
        <fullName evidence="5">Glycogen debranching protein GlgX</fullName>
    </submittedName>
</protein>
<gene>
    <name evidence="5" type="primary">glgX</name>
    <name evidence="5" type="ORF">NE535_08080</name>
</gene>
<dbReference type="Gene3D" id="2.60.40.10">
    <property type="entry name" value="Immunoglobulins"/>
    <property type="match status" value="1"/>
</dbReference>
<dbReference type="Gene3D" id="2.60.40.1180">
    <property type="entry name" value="Golgi alpha-mannosidase II"/>
    <property type="match status" value="1"/>
</dbReference>
<dbReference type="InterPro" id="IPR004193">
    <property type="entry name" value="Glyco_hydro_13_N"/>
</dbReference>
<proteinExistence type="inferred from homology"/>
<dbReference type="NCBIfam" id="TIGR02100">
    <property type="entry name" value="glgX_debranch"/>
    <property type="match status" value="1"/>
</dbReference>
<keyword evidence="6" id="KW-1185">Reference proteome</keyword>
<dbReference type="InterPro" id="IPR011837">
    <property type="entry name" value="Glycogen_debranch_GlgX"/>
</dbReference>
<dbReference type="CDD" id="cd11326">
    <property type="entry name" value="AmyAc_Glg_debranch"/>
    <property type="match status" value="1"/>
</dbReference>
<dbReference type="GO" id="GO:0005980">
    <property type="term" value="P:glycogen catabolic process"/>
    <property type="evidence" value="ECO:0007669"/>
    <property type="project" value="InterPro"/>
</dbReference>
<comment type="caution">
    <text evidence="5">The sequence shown here is derived from an EMBL/GenBank/DDBJ whole genome shotgun (WGS) entry which is preliminary data.</text>
</comment>
<dbReference type="SUPFAM" id="SSF51445">
    <property type="entry name" value="(Trans)glycosidases"/>
    <property type="match status" value="1"/>
</dbReference>
<dbReference type="EMBL" id="JAMTCD010000008">
    <property type="protein sequence ID" value="MCT7941749.1"/>
    <property type="molecule type" value="Genomic_DNA"/>
</dbReference>
<evidence type="ECO:0000313" key="6">
    <source>
        <dbReference type="Proteomes" id="UP001155546"/>
    </source>
</evidence>
<dbReference type="CDD" id="cd02856">
    <property type="entry name" value="E_set_GDE_Isoamylase_N"/>
    <property type="match status" value="1"/>
</dbReference>
<dbReference type="GO" id="GO:0004135">
    <property type="term" value="F:amylo-alpha-1,6-glucosidase activity"/>
    <property type="evidence" value="ECO:0007669"/>
    <property type="project" value="InterPro"/>
</dbReference>
<name>A0A9X3AUZ5_9GAMM</name>
<dbReference type="Pfam" id="PF02922">
    <property type="entry name" value="CBM_48"/>
    <property type="match status" value="1"/>
</dbReference>
<dbReference type="SUPFAM" id="SSF81296">
    <property type="entry name" value="E set domains"/>
    <property type="match status" value="1"/>
</dbReference>
<dbReference type="Proteomes" id="UP001155546">
    <property type="component" value="Unassembled WGS sequence"/>
</dbReference>
<dbReference type="Pfam" id="PF00128">
    <property type="entry name" value="Alpha-amylase"/>
    <property type="match status" value="1"/>
</dbReference>
<dbReference type="InterPro" id="IPR013780">
    <property type="entry name" value="Glyco_hydro_b"/>
</dbReference>
<sequence length="724" mass="81946">MAMNTPKNGPQPIGTASIISLAAGKAYPLGSTMTQHGVNFSLFSANATKVVLCVFDPETHVEVAQYILTHKTHHIWHGELVGAQAGLVYGYRVFGPYQPELGHRFNHHKLAMDPYSKQLVGDLKYDNAIYAYDIDDVNADLSFCTKDNAPYVPKSVVVDTQAIAKIKIAPIKRELNHSIVYETHVKGFTQLHPELREQSRGKFAGLGSVEVIDYLSQLGVTAIELLPVHAFVDEPFLIEKKLTNYWGYNTVGFFAPHPHYLSSDDISEFRQMVSSLHQAGIEVILDVVYNHTAEGNHLGPSYHFRSIDNASYYRLMPNDARFYINDTGCGNTLNINHPQVLMLVMDSLRYWVEVMGVDGFRFDLASCLGREHYGFDPGSGFFDALMQDPVLCQVKLIAEPWDIGPGGYQLGNYPVVFSEWNDRYRDTMRRFWRGDDAMLSEFAKRFHGSSDVFEHNGRGPSASINFITSHDGYSLHDLVTYQAKHNEVNGEENRDGHQENFSCHYGVEGETDNEAINTVRLRQKRNFLATLLLSHGVPMLLAGDEAGHSQQGNNNAYCQDTPENWFNWQKIDWDLVDFTRQLIKLRKQFPLLCHKQFIHQPQALFDNGIAWFNKLGEPMTKVLWGEYHCKTLSVIVTGNLLENDIGAVPENTQALLLLFNADDTQHTFSLPKLTHFQAWACLLHTQDNTDGQSNVINPDGQYRLQSRSLMIFHCNFQGVEHDSH</sequence>
<accession>A0A9X3AUZ5</accession>
<dbReference type="AlphaFoldDB" id="A0A9X3AUZ5"/>
<evidence type="ECO:0000313" key="5">
    <source>
        <dbReference type="EMBL" id="MCT7941749.1"/>
    </source>
</evidence>
<dbReference type="InterPro" id="IPR013783">
    <property type="entry name" value="Ig-like_fold"/>
</dbReference>
<keyword evidence="2" id="KW-0378">Hydrolase</keyword>
<keyword evidence="3" id="KW-0326">Glycosidase</keyword>
<evidence type="ECO:0000259" key="4">
    <source>
        <dbReference type="SMART" id="SM00642"/>
    </source>
</evidence>
<dbReference type="SUPFAM" id="SSF51011">
    <property type="entry name" value="Glycosyl hydrolase domain"/>
    <property type="match status" value="1"/>
</dbReference>